<accession>A0A9Q2P1N1</accession>
<dbReference type="SUPFAM" id="SSF53681">
    <property type="entry name" value="Aspartate/glutamate racemase"/>
    <property type="match status" value="1"/>
</dbReference>
<evidence type="ECO:0000313" key="4">
    <source>
        <dbReference type="Proteomes" id="UP000755667"/>
    </source>
</evidence>
<dbReference type="InterPro" id="IPR052186">
    <property type="entry name" value="Hydantoin_racemase-like"/>
</dbReference>
<evidence type="ECO:0000256" key="1">
    <source>
        <dbReference type="ARBA" id="ARBA00038414"/>
    </source>
</evidence>
<dbReference type="EMBL" id="JAFBXF010000023">
    <property type="protein sequence ID" value="MBM2419659.1"/>
    <property type="molecule type" value="Genomic_DNA"/>
</dbReference>
<protein>
    <submittedName>
        <fullName evidence="2">Aspartate/glutamate racemase family protein</fullName>
    </submittedName>
</protein>
<gene>
    <name evidence="2" type="ORF">JQX41_22005</name>
    <name evidence="3" type="ORF">JQX48_22025</name>
</gene>
<organism evidence="2 4">
    <name type="scientific">Marivita cryptomonadis</name>
    <dbReference type="NCBI Taxonomy" id="505252"/>
    <lineage>
        <taxon>Bacteria</taxon>
        <taxon>Pseudomonadati</taxon>
        <taxon>Pseudomonadota</taxon>
        <taxon>Alphaproteobacteria</taxon>
        <taxon>Rhodobacterales</taxon>
        <taxon>Roseobacteraceae</taxon>
        <taxon>Marivita</taxon>
    </lineage>
</organism>
<dbReference type="PANTHER" id="PTHR28047:SF5">
    <property type="entry name" value="PROTEIN DCG1"/>
    <property type="match status" value="1"/>
</dbReference>
<dbReference type="Proteomes" id="UP000809440">
    <property type="component" value="Unassembled WGS sequence"/>
</dbReference>
<dbReference type="PANTHER" id="PTHR28047">
    <property type="entry name" value="PROTEIN DCG1"/>
    <property type="match status" value="1"/>
</dbReference>
<dbReference type="Pfam" id="PF01177">
    <property type="entry name" value="Asp_Glu_race"/>
    <property type="match status" value="1"/>
</dbReference>
<dbReference type="Gene3D" id="3.40.50.12500">
    <property type="match status" value="1"/>
</dbReference>
<dbReference type="GO" id="GO:0047661">
    <property type="term" value="F:amino-acid racemase activity"/>
    <property type="evidence" value="ECO:0007669"/>
    <property type="project" value="InterPro"/>
</dbReference>
<evidence type="ECO:0000313" key="2">
    <source>
        <dbReference type="EMBL" id="MBM2414988.1"/>
    </source>
</evidence>
<name>A0A9Q2P1N1_9RHOB</name>
<dbReference type="EMBL" id="JAFBXE010000023">
    <property type="protein sequence ID" value="MBM2414988.1"/>
    <property type="molecule type" value="Genomic_DNA"/>
</dbReference>
<evidence type="ECO:0000313" key="5">
    <source>
        <dbReference type="Proteomes" id="UP000809440"/>
    </source>
</evidence>
<comment type="similarity">
    <text evidence="1">Belongs to the HyuE racemase family.</text>
</comment>
<dbReference type="Proteomes" id="UP000755667">
    <property type="component" value="Unassembled WGS sequence"/>
</dbReference>
<reference evidence="2 5" key="1">
    <citation type="submission" date="2021-01" db="EMBL/GenBank/DDBJ databases">
        <title>Diatom-associated Roseobacters Show Island Model of Population Structure.</title>
        <authorList>
            <person name="Qu L."/>
            <person name="Feng X."/>
            <person name="Chen Y."/>
            <person name="Li L."/>
            <person name="Wang X."/>
            <person name="Hu Z."/>
            <person name="Wang H."/>
            <person name="Luo H."/>
        </authorList>
    </citation>
    <scope>NUCLEOTIDE SEQUENCE</scope>
    <source>
        <strain evidence="3 5">CC28-63</strain>
        <strain evidence="2">CC28-69</strain>
    </source>
</reference>
<dbReference type="InterPro" id="IPR015942">
    <property type="entry name" value="Asp/Glu/hydantoin_racemase"/>
</dbReference>
<evidence type="ECO:0000313" key="3">
    <source>
        <dbReference type="EMBL" id="MBM2419659.1"/>
    </source>
</evidence>
<sequence>MTDFEGSVPRPSSVESRGEELALALWVIEQAVEAERRGFDAVITGCFSDPGVEAARERVAIPVIGPGETALYTARMLAHYFSVVTPLPETVPLAREQAHRTGMHPFIASIVSFDLSVEAIRDRDPATISRLIDVCRACVRDDGAEAIVCGCASMSLLSDEIGAAVGVPVLNSVRLSLRAAEMMVGSGLCHSKKTFPVPLKQL</sequence>
<dbReference type="InterPro" id="IPR053714">
    <property type="entry name" value="Iso_Racemase_Enz_sf"/>
</dbReference>
<dbReference type="AlphaFoldDB" id="A0A9Q2P1N1"/>
<proteinExistence type="inferred from homology"/>
<dbReference type="RefSeq" id="WP_171046031.1">
    <property type="nucleotide sequence ID" value="NZ_JAFBWU010000023.1"/>
</dbReference>
<comment type="caution">
    <text evidence="2">The sequence shown here is derived from an EMBL/GenBank/DDBJ whole genome shotgun (WGS) entry which is preliminary data.</text>
</comment>
<keyword evidence="5" id="KW-1185">Reference proteome</keyword>
<dbReference type="InterPro" id="IPR001920">
    <property type="entry name" value="Asp/Glu_race"/>
</dbReference>